<dbReference type="Proteomes" id="UP000800036">
    <property type="component" value="Unassembled WGS sequence"/>
</dbReference>
<gene>
    <name evidence="2" type="ORF">BU23DRAFT_568877</name>
</gene>
<sequence length="447" mass="50737">MPAPAPPTLADEPATVPADTTALSALANQSEPVPADGATHLGPALADNALPLRSALANITTERHESAPASVEENAAPPPPSDPEFNNILSFLGAYVELKIPVPNETTCNICHDDFTYKQYDGGSADKPFPVPKKVQVSRLNSLYIHDGAHAAKRSRKKDSSGTTSRPRRTQSEEHAEQARVWNADLFAYRRRMRPLPTIDNPANLQDRNIRESIHNADQMETNVQRAVQDRLAEVYRVNIDRIKKLADPELRQFSLCTLIHQLNNAWFNWNYAKSETVLKAEHYPHPLPVVPLPEDFPRCDHQKYQSELRRWWAAREALIKLPGVRPWEKILYQRQTRKTLEANGFKFKPVRGVPGFEVVTMLDEAPYTQYLEGRATLPDYQEAQVPLLPARIQDEDYWTPEFTADMKTRIDNSYRVEHRRLPGDLLPQMWDTSLSWAEMVAKMGSL</sequence>
<organism evidence="2 3">
    <name type="scientific">Bimuria novae-zelandiae CBS 107.79</name>
    <dbReference type="NCBI Taxonomy" id="1447943"/>
    <lineage>
        <taxon>Eukaryota</taxon>
        <taxon>Fungi</taxon>
        <taxon>Dikarya</taxon>
        <taxon>Ascomycota</taxon>
        <taxon>Pezizomycotina</taxon>
        <taxon>Dothideomycetes</taxon>
        <taxon>Pleosporomycetidae</taxon>
        <taxon>Pleosporales</taxon>
        <taxon>Massarineae</taxon>
        <taxon>Didymosphaeriaceae</taxon>
        <taxon>Bimuria</taxon>
    </lineage>
</organism>
<evidence type="ECO:0000313" key="2">
    <source>
        <dbReference type="EMBL" id="KAF1972675.1"/>
    </source>
</evidence>
<accession>A0A6A5V6C3</accession>
<feature type="region of interest" description="Disordered" evidence="1">
    <location>
        <begin position="62"/>
        <end position="84"/>
    </location>
</feature>
<reference evidence="2" key="1">
    <citation type="journal article" date="2020" name="Stud. Mycol.">
        <title>101 Dothideomycetes genomes: a test case for predicting lifestyles and emergence of pathogens.</title>
        <authorList>
            <person name="Haridas S."/>
            <person name="Albert R."/>
            <person name="Binder M."/>
            <person name="Bloem J."/>
            <person name="Labutti K."/>
            <person name="Salamov A."/>
            <person name="Andreopoulos B."/>
            <person name="Baker S."/>
            <person name="Barry K."/>
            <person name="Bills G."/>
            <person name="Bluhm B."/>
            <person name="Cannon C."/>
            <person name="Castanera R."/>
            <person name="Culley D."/>
            <person name="Daum C."/>
            <person name="Ezra D."/>
            <person name="Gonzalez J."/>
            <person name="Henrissat B."/>
            <person name="Kuo A."/>
            <person name="Liang C."/>
            <person name="Lipzen A."/>
            <person name="Lutzoni F."/>
            <person name="Magnuson J."/>
            <person name="Mondo S."/>
            <person name="Nolan M."/>
            <person name="Ohm R."/>
            <person name="Pangilinan J."/>
            <person name="Park H.-J."/>
            <person name="Ramirez L."/>
            <person name="Alfaro M."/>
            <person name="Sun H."/>
            <person name="Tritt A."/>
            <person name="Yoshinaga Y."/>
            <person name="Zwiers L.-H."/>
            <person name="Turgeon B."/>
            <person name="Goodwin S."/>
            <person name="Spatafora J."/>
            <person name="Crous P."/>
            <person name="Grigoriev I."/>
        </authorList>
    </citation>
    <scope>NUCLEOTIDE SEQUENCE</scope>
    <source>
        <strain evidence="2">CBS 107.79</strain>
    </source>
</reference>
<dbReference type="AlphaFoldDB" id="A0A6A5V6C3"/>
<protein>
    <submittedName>
        <fullName evidence="2">Uncharacterized protein</fullName>
    </submittedName>
</protein>
<evidence type="ECO:0000313" key="3">
    <source>
        <dbReference type="Proteomes" id="UP000800036"/>
    </source>
</evidence>
<proteinExistence type="predicted"/>
<keyword evidence="3" id="KW-1185">Reference proteome</keyword>
<dbReference type="EMBL" id="ML976685">
    <property type="protein sequence ID" value="KAF1972675.1"/>
    <property type="molecule type" value="Genomic_DNA"/>
</dbReference>
<name>A0A6A5V6C3_9PLEO</name>
<evidence type="ECO:0000256" key="1">
    <source>
        <dbReference type="SAM" id="MobiDB-lite"/>
    </source>
</evidence>
<feature type="region of interest" description="Disordered" evidence="1">
    <location>
        <begin position="146"/>
        <end position="177"/>
    </location>
</feature>